<comment type="caution">
    <text evidence="12">The sequence shown here is derived from an EMBL/GenBank/DDBJ whole genome shotgun (WGS) entry which is preliminary data.</text>
</comment>
<dbReference type="PROSITE" id="PS50297">
    <property type="entry name" value="ANK_REP_REGION"/>
    <property type="match status" value="4"/>
</dbReference>
<evidence type="ECO:0000256" key="2">
    <source>
        <dbReference type="ARBA" id="ARBA00022527"/>
    </source>
</evidence>
<evidence type="ECO:0000256" key="4">
    <source>
        <dbReference type="ARBA" id="ARBA00022741"/>
    </source>
</evidence>
<keyword evidence="5 12" id="KW-0418">Kinase</keyword>
<dbReference type="InterPro" id="IPR002110">
    <property type="entry name" value="Ankyrin_rpt"/>
</dbReference>
<evidence type="ECO:0000313" key="13">
    <source>
        <dbReference type="Proteomes" id="UP000553632"/>
    </source>
</evidence>
<dbReference type="SUPFAM" id="SSF48403">
    <property type="entry name" value="Ankyrin repeat"/>
    <property type="match status" value="1"/>
</dbReference>
<dbReference type="Gene3D" id="1.10.510.10">
    <property type="entry name" value="Transferase(Phosphotransferase) domain 1"/>
    <property type="match status" value="1"/>
</dbReference>
<dbReference type="InterPro" id="IPR036770">
    <property type="entry name" value="Ankyrin_rpt-contain_sf"/>
</dbReference>
<dbReference type="InterPro" id="IPR051681">
    <property type="entry name" value="Ser/Thr_Kinases-Pseudokinases"/>
</dbReference>
<dbReference type="SMART" id="SM00220">
    <property type="entry name" value="S_TKc"/>
    <property type="match status" value="1"/>
</dbReference>
<dbReference type="PANTHER" id="PTHR44329">
    <property type="entry name" value="SERINE/THREONINE-PROTEIN KINASE TNNI3K-RELATED"/>
    <property type="match status" value="1"/>
</dbReference>
<dbReference type="InterPro" id="IPR000719">
    <property type="entry name" value="Prot_kinase_dom"/>
</dbReference>
<proteinExistence type="inferred from homology"/>
<dbReference type="InterPro" id="IPR017441">
    <property type="entry name" value="Protein_kinase_ATP_BS"/>
</dbReference>
<evidence type="ECO:0000256" key="9">
    <source>
        <dbReference type="PROSITE-ProRule" id="PRU00023"/>
    </source>
</evidence>
<protein>
    <submittedName>
        <fullName evidence="12">Protein kinase kinase kinase</fullName>
    </submittedName>
</protein>
<dbReference type="GO" id="GO:0004674">
    <property type="term" value="F:protein serine/threonine kinase activity"/>
    <property type="evidence" value="ECO:0007669"/>
    <property type="project" value="UniProtKB-KW"/>
</dbReference>
<feature type="domain" description="Protein kinase" evidence="11">
    <location>
        <begin position="365"/>
        <end position="640"/>
    </location>
</feature>
<dbReference type="CDD" id="cd13999">
    <property type="entry name" value="STKc_MAP3K-like"/>
    <property type="match status" value="1"/>
</dbReference>
<dbReference type="PROSITE" id="PS50088">
    <property type="entry name" value="ANK_REPEAT"/>
    <property type="match status" value="4"/>
</dbReference>
<dbReference type="Gene3D" id="1.25.40.20">
    <property type="entry name" value="Ankyrin repeat-containing domain"/>
    <property type="match status" value="2"/>
</dbReference>
<sequence>MPLVDTFKSSFPNPEDHPIFAAVKDGLVGDVQKAFDANRARVPVAADRDSKSVLHIAASLGRDELIPMILEYGVDVNARDKDGWTPLHHAAFVNQFDAIVALLKCGGDVHRQNNHGRTPVHIAAEWENLEVLETLLEAGGPASMTIADELGRTPMEYATPETRKSLMKYVVKFSNIPNQGGAGKVSATRATTVGTLDLGKLLLKAAQTGNIQAIANLIDPSDNSQPKVNINDAIDKDGWTPLHHATFMNHVDVVRYLLEKGADPKTPNKFGRTVVHIAAEWENEEALGLILDYVGKEASALVLLPDATERLAIEYAANDDIKALLKEKAVTTDGSTEECPSAAVQEQKNSEESEWQSWEVDPSQLVIEEKVGSGITADVFRGTWRGTDVAIKKINWDPKEFESTEAAFHRELMIMAKCRHPNLVLFMGAATRTAPLMMVCEFCEGGTLFDLAHNKLHVDISWRQRLKMMLDIAKGMNYLHTCDPPIIHRDLKSLNLLLVERVEDEFDAPIVKVADFGLSKLKASATQNMTAHAGTYHWMAPEVLDGQSYDEKVDSYSYAIVMYEVLCRLIPYEDTGLQPLQIAMAVSRGQRPDTSKAPRGCPPQLIALMERCWAAKPEERYPTQVKAHTGNAIRTEREIIINQNRDNVDNTALNDTLLSNPTSHTQKI</sequence>
<dbReference type="PROSITE" id="PS00108">
    <property type="entry name" value="PROTEIN_KINASE_ST"/>
    <property type="match status" value="1"/>
</dbReference>
<dbReference type="Proteomes" id="UP000553632">
    <property type="component" value="Unassembled WGS sequence"/>
</dbReference>
<organism evidence="12 13">
    <name type="scientific">Perkinsus olseni</name>
    <name type="common">Perkinsus atlanticus</name>
    <dbReference type="NCBI Taxonomy" id="32597"/>
    <lineage>
        <taxon>Eukaryota</taxon>
        <taxon>Sar</taxon>
        <taxon>Alveolata</taxon>
        <taxon>Perkinsozoa</taxon>
        <taxon>Perkinsea</taxon>
        <taxon>Perkinsida</taxon>
        <taxon>Perkinsidae</taxon>
        <taxon>Perkinsus</taxon>
    </lineage>
</organism>
<dbReference type="InterPro" id="IPR008271">
    <property type="entry name" value="Ser/Thr_kinase_AS"/>
</dbReference>
<reference evidence="12 13" key="1">
    <citation type="submission" date="2020-04" db="EMBL/GenBank/DDBJ databases">
        <title>Perkinsus olseni comparative genomics.</title>
        <authorList>
            <person name="Bogema D.R."/>
        </authorList>
    </citation>
    <scope>NUCLEOTIDE SEQUENCE [LARGE SCALE GENOMIC DNA]</scope>
    <source>
        <strain evidence="12 13">ATCC PRA-207</strain>
    </source>
</reference>
<dbReference type="PROSITE" id="PS50011">
    <property type="entry name" value="PROTEIN_KINASE_DOM"/>
    <property type="match status" value="1"/>
</dbReference>
<dbReference type="Pfam" id="PF00023">
    <property type="entry name" value="Ank"/>
    <property type="match status" value="1"/>
</dbReference>
<evidence type="ECO:0000256" key="7">
    <source>
        <dbReference type="ARBA" id="ARBA00047899"/>
    </source>
</evidence>
<gene>
    <name evidence="12" type="primary">EDR1_3</name>
    <name evidence="12" type="ORF">FOZ63_010695</name>
</gene>
<dbReference type="Pfam" id="PF07714">
    <property type="entry name" value="PK_Tyr_Ser-Thr"/>
    <property type="match status" value="1"/>
</dbReference>
<comment type="catalytic activity">
    <reaction evidence="7">
        <text>L-threonyl-[protein] + ATP = O-phospho-L-threonyl-[protein] + ADP + H(+)</text>
        <dbReference type="Rhea" id="RHEA:46608"/>
        <dbReference type="Rhea" id="RHEA-COMP:11060"/>
        <dbReference type="Rhea" id="RHEA-COMP:11605"/>
        <dbReference type="ChEBI" id="CHEBI:15378"/>
        <dbReference type="ChEBI" id="CHEBI:30013"/>
        <dbReference type="ChEBI" id="CHEBI:30616"/>
        <dbReference type="ChEBI" id="CHEBI:61977"/>
        <dbReference type="ChEBI" id="CHEBI:456216"/>
        <dbReference type="EC" id="2.7.11.1"/>
    </reaction>
</comment>
<accession>A0A7J6TZ42</accession>
<evidence type="ECO:0000256" key="1">
    <source>
        <dbReference type="ARBA" id="ARBA00005843"/>
    </source>
</evidence>
<feature type="binding site" evidence="10">
    <location>
        <position position="393"/>
    </location>
    <ligand>
        <name>ATP</name>
        <dbReference type="ChEBI" id="CHEBI:30616"/>
    </ligand>
</feature>
<evidence type="ECO:0000256" key="3">
    <source>
        <dbReference type="ARBA" id="ARBA00022679"/>
    </source>
</evidence>
<feature type="repeat" description="ANK" evidence="9">
    <location>
        <begin position="115"/>
        <end position="139"/>
    </location>
</feature>
<dbReference type="FunFam" id="3.30.200.20:FF:000034">
    <property type="entry name" value="Kinase suppressor of Ras 1"/>
    <property type="match status" value="1"/>
</dbReference>
<dbReference type="PRINTS" id="PR01415">
    <property type="entry name" value="ANKYRIN"/>
</dbReference>
<feature type="repeat" description="ANK" evidence="9">
    <location>
        <begin position="49"/>
        <end position="81"/>
    </location>
</feature>
<feature type="repeat" description="ANK" evidence="9">
    <location>
        <begin position="82"/>
        <end position="114"/>
    </location>
</feature>
<keyword evidence="2" id="KW-0723">Serine/threonine-protein kinase</keyword>
<dbReference type="InterPro" id="IPR001245">
    <property type="entry name" value="Ser-Thr/Tyr_kinase_cat_dom"/>
</dbReference>
<evidence type="ECO:0000259" key="11">
    <source>
        <dbReference type="PROSITE" id="PS50011"/>
    </source>
</evidence>
<evidence type="ECO:0000256" key="6">
    <source>
        <dbReference type="ARBA" id="ARBA00022840"/>
    </source>
</evidence>
<name>A0A7J6TZ42_PEROL</name>
<dbReference type="EMBL" id="JABANO010007291">
    <property type="protein sequence ID" value="KAF4750335.1"/>
    <property type="molecule type" value="Genomic_DNA"/>
</dbReference>
<keyword evidence="9" id="KW-0040">ANK repeat</keyword>
<feature type="repeat" description="ANK" evidence="9">
    <location>
        <begin position="237"/>
        <end position="269"/>
    </location>
</feature>
<dbReference type="SMART" id="SM00248">
    <property type="entry name" value="ANK"/>
    <property type="match status" value="6"/>
</dbReference>
<evidence type="ECO:0000256" key="8">
    <source>
        <dbReference type="ARBA" id="ARBA00048679"/>
    </source>
</evidence>
<dbReference type="Pfam" id="PF12796">
    <property type="entry name" value="Ank_2"/>
    <property type="match status" value="2"/>
</dbReference>
<dbReference type="GO" id="GO:0005524">
    <property type="term" value="F:ATP binding"/>
    <property type="evidence" value="ECO:0007669"/>
    <property type="project" value="UniProtKB-UniRule"/>
</dbReference>
<dbReference type="OMA" id="NHPCIIH"/>
<comment type="similarity">
    <text evidence="1">Belongs to the protein kinase superfamily. TKL Ser/Thr protein kinase family.</text>
</comment>
<keyword evidence="4 10" id="KW-0547">Nucleotide-binding</keyword>
<comment type="catalytic activity">
    <reaction evidence="8">
        <text>L-seryl-[protein] + ATP = O-phospho-L-seryl-[protein] + ADP + H(+)</text>
        <dbReference type="Rhea" id="RHEA:17989"/>
        <dbReference type="Rhea" id="RHEA-COMP:9863"/>
        <dbReference type="Rhea" id="RHEA-COMP:11604"/>
        <dbReference type="ChEBI" id="CHEBI:15378"/>
        <dbReference type="ChEBI" id="CHEBI:29999"/>
        <dbReference type="ChEBI" id="CHEBI:30616"/>
        <dbReference type="ChEBI" id="CHEBI:83421"/>
        <dbReference type="ChEBI" id="CHEBI:456216"/>
        <dbReference type="EC" id="2.7.11.1"/>
    </reaction>
</comment>
<dbReference type="AlphaFoldDB" id="A0A7J6TZ42"/>
<dbReference type="PROSITE" id="PS00107">
    <property type="entry name" value="PROTEIN_KINASE_ATP"/>
    <property type="match status" value="1"/>
</dbReference>
<evidence type="ECO:0000313" key="12">
    <source>
        <dbReference type="EMBL" id="KAF4750335.1"/>
    </source>
</evidence>
<keyword evidence="13" id="KW-1185">Reference proteome</keyword>
<keyword evidence="3" id="KW-0808">Transferase</keyword>
<keyword evidence="6 10" id="KW-0067">ATP-binding</keyword>
<evidence type="ECO:0000256" key="10">
    <source>
        <dbReference type="PROSITE-ProRule" id="PRU10141"/>
    </source>
</evidence>
<evidence type="ECO:0000256" key="5">
    <source>
        <dbReference type="ARBA" id="ARBA00022777"/>
    </source>
</evidence>
<dbReference type="SUPFAM" id="SSF56112">
    <property type="entry name" value="Protein kinase-like (PK-like)"/>
    <property type="match status" value="1"/>
</dbReference>
<dbReference type="InterPro" id="IPR011009">
    <property type="entry name" value="Kinase-like_dom_sf"/>
</dbReference>